<dbReference type="InterPro" id="IPR017972">
    <property type="entry name" value="Cyt_P450_CS"/>
</dbReference>
<keyword evidence="10" id="KW-1133">Transmembrane helix</keyword>
<keyword evidence="4 8" id="KW-0479">Metal-binding</keyword>
<dbReference type="VEuPathDB" id="FungiDB:AB675_1535"/>
<dbReference type="InterPro" id="IPR001128">
    <property type="entry name" value="Cyt_P450"/>
</dbReference>
<comment type="similarity">
    <text evidence="2 9">Belongs to the cytochrome P450 family.</text>
</comment>
<comment type="cofactor">
    <cofactor evidence="1 8">
        <name>heme</name>
        <dbReference type="ChEBI" id="CHEBI:30413"/>
    </cofactor>
</comment>
<dbReference type="STRING" id="1664694.A0A0N0NK05"/>
<dbReference type="GO" id="GO:0005506">
    <property type="term" value="F:iron ion binding"/>
    <property type="evidence" value="ECO:0007669"/>
    <property type="project" value="InterPro"/>
</dbReference>
<dbReference type="PROSITE" id="PS00086">
    <property type="entry name" value="CYTOCHROME_P450"/>
    <property type="match status" value="1"/>
</dbReference>
<dbReference type="GO" id="GO:0004497">
    <property type="term" value="F:monooxygenase activity"/>
    <property type="evidence" value="ECO:0007669"/>
    <property type="project" value="UniProtKB-KW"/>
</dbReference>
<dbReference type="OrthoDB" id="3945418at2759"/>
<evidence type="ECO:0000313" key="11">
    <source>
        <dbReference type="EMBL" id="KPI37259.1"/>
    </source>
</evidence>
<dbReference type="GO" id="GO:0020037">
    <property type="term" value="F:heme binding"/>
    <property type="evidence" value="ECO:0007669"/>
    <property type="project" value="InterPro"/>
</dbReference>
<dbReference type="InterPro" id="IPR050121">
    <property type="entry name" value="Cytochrome_P450_monoxygenase"/>
</dbReference>
<evidence type="ECO:0000256" key="1">
    <source>
        <dbReference type="ARBA" id="ARBA00001971"/>
    </source>
</evidence>
<keyword evidence="12" id="KW-1185">Reference proteome</keyword>
<organism evidence="11 12">
    <name type="scientific">Cyphellophora attinorum</name>
    <dbReference type="NCBI Taxonomy" id="1664694"/>
    <lineage>
        <taxon>Eukaryota</taxon>
        <taxon>Fungi</taxon>
        <taxon>Dikarya</taxon>
        <taxon>Ascomycota</taxon>
        <taxon>Pezizomycotina</taxon>
        <taxon>Eurotiomycetes</taxon>
        <taxon>Chaetothyriomycetidae</taxon>
        <taxon>Chaetothyriales</taxon>
        <taxon>Cyphellophoraceae</taxon>
        <taxon>Cyphellophora</taxon>
    </lineage>
</organism>
<keyword evidence="6 8" id="KW-0408">Iron</keyword>
<gene>
    <name evidence="11" type="ORF">AB675_1535</name>
</gene>
<dbReference type="InterPro" id="IPR002403">
    <property type="entry name" value="Cyt_P450_E_grp-IV"/>
</dbReference>
<evidence type="ECO:0000256" key="9">
    <source>
        <dbReference type="RuleBase" id="RU000461"/>
    </source>
</evidence>
<accession>A0A0N0NK05</accession>
<proteinExistence type="inferred from homology"/>
<dbReference type="PRINTS" id="PR00465">
    <property type="entry name" value="EP450IV"/>
</dbReference>
<keyword evidence="5 9" id="KW-0560">Oxidoreductase</keyword>
<evidence type="ECO:0000313" key="12">
    <source>
        <dbReference type="Proteomes" id="UP000038010"/>
    </source>
</evidence>
<evidence type="ECO:0000256" key="4">
    <source>
        <dbReference type="ARBA" id="ARBA00022723"/>
    </source>
</evidence>
<evidence type="ECO:0000256" key="7">
    <source>
        <dbReference type="ARBA" id="ARBA00023033"/>
    </source>
</evidence>
<evidence type="ECO:0000256" key="2">
    <source>
        <dbReference type="ARBA" id="ARBA00010617"/>
    </source>
</evidence>
<dbReference type="Gene3D" id="1.10.630.10">
    <property type="entry name" value="Cytochrome P450"/>
    <property type="match status" value="1"/>
</dbReference>
<dbReference type="RefSeq" id="XP_017997222.1">
    <property type="nucleotide sequence ID" value="XM_018141434.1"/>
</dbReference>
<evidence type="ECO:0000256" key="5">
    <source>
        <dbReference type="ARBA" id="ARBA00023002"/>
    </source>
</evidence>
<dbReference type="SUPFAM" id="SSF48264">
    <property type="entry name" value="Cytochrome P450"/>
    <property type="match status" value="1"/>
</dbReference>
<dbReference type="EMBL" id="LFJN01000025">
    <property type="protein sequence ID" value="KPI37259.1"/>
    <property type="molecule type" value="Genomic_DNA"/>
</dbReference>
<protein>
    <submittedName>
        <fullName evidence="11">Trichodiene oxygenase</fullName>
    </submittedName>
</protein>
<sequence>MDLLDVVATVVNVSSMATRAVLEVFRPLPPRIDNLSDVDNIGFSPAPESRAWWPVTPATLCVFLVSASLIYCTTFLFYNAYLHPLRSFPGPLAGRSTEWWKVYIEVFQKESWAEVLQRLHERYGDVVRTAPNELHFANPQAYFDIYAPAIRWDKEETLYHSMAVDNTSFGYLKYQDAKQRKDVLQPLFSRRAVSSIQGLVKQKLDDFCDILTAANFAKQPSNLYLGLRCLTVDTISAFCFGKSVGALAAPSFNAPIVQAMDFANPEGIPIGRSTIPPDLSGFAQIANLTQPQVDAVIRDPSTLEKFPNQTIYHRLLDPSNQDGHPIPSREHILQEAKNLIFAGSDTTGNTLYVGFWQLIQNQALQSQLRTELKSIWPDLAAESPTYEAISSLPLLSAIIKESLRVSSGVVSPLSRVVPQAGATIDGHRIPGGTIVGMSAIFMHYNTDIFPDPHKFNPRRWISGDDESPSRFRELERYLVPFSRGPRSCLGINLAYCELSMTFAWVVRKFELSLSDEEAQKVDVDEHGNLVWRDTFLPWFYGRRYEAFCRPVGS</sequence>
<dbReference type="Pfam" id="PF00067">
    <property type="entry name" value="p450"/>
    <property type="match status" value="1"/>
</dbReference>
<dbReference type="AlphaFoldDB" id="A0A0N0NK05"/>
<dbReference type="InterPro" id="IPR036396">
    <property type="entry name" value="Cyt_P450_sf"/>
</dbReference>
<name>A0A0N0NK05_9EURO</name>
<evidence type="ECO:0000256" key="8">
    <source>
        <dbReference type="PIRSR" id="PIRSR602403-1"/>
    </source>
</evidence>
<evidence type="ECO:0000256" key="3">
    <source>
        <dbReference type="ARBA" id="ARBA00022617"/>
    </source>
</evidence>
<feature type="binding site" description="axial binding residue" evidence="8">
    <location>
        <position position="488"/>
    </location>
    <ligand>
        <name>heme</name>
        <dbReference type="ChEBI" id="CHEBI:30413"/>
    </ligand>
    <ligandPart>
        <name>Fe</name>
        <dbReference type="ChEBI" id="CHEBI:18248"/>
    </ligandPart>
</feature>
<dbReference type="Proteomes" id="UP000038010">
    <property type="component" value="Unassembled WGS sequence"/>
</dbReference>
<comment type="caution">
    <text evidence="11">The sequence shown here is derived from an EMBL/GenBank/DDBJ whole genome shotgun (WGS) entry which is preliminary data.</text>
</comment>
<dbReference type="GO" id="GO:0016705">
    <property type="term" value="F:oxidoreductase activity, acting on paired donors, with incorporation or reduction of molecular oxygen"/>
    <property type="evidence" value="ECO:0007669"/>
    <property type="project" value="InterPro"/>
</dbReference>
<keyword evidence="3 8" id="KW-0349">Heme</keyword>
<dbReference type="PRINTS" id="PR00385">
    <property type="entry name" value="P450"/>
</dbReference>
<reference evidence="11 12" key="1">
    <citation type="submission" date="2015-06" db="EMBL/GenBank/DDBJ databases">
        <title>Draft genome of the ant-associated black yeast Phialophora attae CBS 131958.</title>
        <authorList>
            <person name="Moreno L.F."/>
            <person name="Stielow B.J."/>
            <person name="de Hoog S."/>
            <person name="Vicente V.A."/>
            <person name="Weiss V.A."/>
            <person name="de Vries M."/>
            <person name="Cruz L.M."/>
            <person name="Souza E.M."/>
        </authorList>
    </citation>
    <scope>NUCLEOTIDE SEQUENCE [LARGE SCALE GENOMIC DNA]</scope>
    <source>
        <strain evidence="11 12">CBS 131958</strain>
    </source>
</reference>
<keyword evidence="10" id="KW-0812">Transmembrane</keyword>
<keyword evidence="7 9" id="KW-0503">Monooxygenase</keyword>
<keyword evidence="10" id="KW-0472">Membrane</keyword>
<dbReference type="PANTHER" id="PTHR24305">
    <property type="entry name" value="CYTOCHROME P450"/>
    <property type="match status" value="1"/>
</dbReference>
<evidence type="ECO:0000256" key="10">
    <source>
        <dbReference type="SAM" id="Phobius"/>
    </source>
</evidence>
<dbReference type="GeneID" id="28733314"/>
<feature type="transmembrane region" description="Helical" evidence="10">
    <location>
        <begin position="51"/>
        <end position="78"/>
    </location>
</feature>
<dbReference type="CDD" id="cd11062">
    <property type="entry name" value="CYP58-like"/>
    <property type="match status" value="1"/>
</dbReference>
<dbReference type="PANTHER" id="PTHR24305:SF157">
    <property type="entry name" value="N-ACETYLTRYPTOPHAN 6-HYDROXYLASE IVOC-RELATED"/>
    <property type="match status" value="1"/>
</dbReference>
<evidence type="ECO:0000256" key="6">
    <source>
        <dbReference type="ARBA" id="ARBA00023004"/>
    </source>
</evidence>